<sequence length="621" mass="65770">MRAKTKWLLSTLLVSSLGAQAVPHSALADPEPAEAPDEKQLQNEKAAAEFVEAPVKVVSEELASRTLYSKEYLLSDNSRETVLSAAPLHYEDGNGDYQDILLALTLQASPPQQANEKPVDSPSAAEPEVQPDPAAEPSPESSDPIPADSEAQDTPSSVSVSSITSATPSQVGSSANRSVAASVKSEPSNEEPSQPAPSPDAPITENPDTPTTESPTPAEQVPASGESVSETPTEQEEAETPLDEGPAPAASDAAPQYTSSTVPYTPSLHNAYAQGFSLGTDGNTITLVPVGAQESQADVSQAAIGQLGYADVWTATDATLALTSSGISQTLNLNSADAPSTFRFAVEGTLDENLTGGGLTLSPAWLTDADGQRREVARTLKETAGVRYLDLDLDPSGLSYPIAVHTGIELQTNVQKATITDEEAGVSNAVSAFARSAPKQPETRTYLQYDLSGLPENAAVREAYLTTDAGESGGDPDTLRVLRAVEPWNEATLASDDEPRTALRADGASYGKLRNEADGTQRIDLDPDLITRWLTDEQPNYGLQIDSGSEPTSFAEAPQLHIRHGGDTVSTLSAAGTPMQFQYFYDDQSRLQYILFSSGERINFTYDTNGNLIQRQYVPGS</sequence>
<dbReference type="Proteomes" id="UP001380953">
    <property type="component" value="Unassembled WGS sequence"/>
</dbReference>
<gene>
    <name evidence="1" type="ORF">WKI47_03115</name>
</gene>
<evidence type="ECO:0000313" key="2">
    <source>
        <dbReference type="Proteomes" id="UP001380953"/>
    </source>
</evidence>
<keyword evidence="2" id="KW-1185">Reference proteome</keyword>
<accession>A0ACC6P7J1</accession>
<organism evidence="1 2">
    <name type="scientific">Saccharibacillus sacchari</name>
    <dbReference type="NCBI Taxonomy" id="456493"/>
    <lineage>
        <taxon>Bacteria</taxon>
        <taxon>Bacillati</taxon>
        <taxon>Bacillota</taxon>
        <taxon>Bacilli</taxon>
        <taxon>Bacillales</taxon>
        <taxon>Paenibacillaceae</taxon>
        <taxon>Saccharibacillus</taxon>
    </lineage>
</organism>
<name>A0ACC6P7J1_9BACL</name>
<comment type="caution">
    <text evidence="1">The sequence shown here is derived from an EMBL/GenBank/DDBJ whole genome shotgun (WGS) entry which is preliminary data.</text>
</comment>
<reference evidence="1" key="1">
    <citation type="submission" date="2024-03" db="EMBL/GenBank/DDBJ databases">
        <title>Whole genome sequecning of epiphytes from Marcgravia umbellata leaves.</title>
        <authorList>
            <person name="Kumar G."/>
            <person name="Savka M.A."/>
        </authorList>
    </citation>
    <scope>NUCLEOTIDE SEQUENCE</scope>
    <source>
        <strain evidence="1">RIT_BL5</strain>
    </source>
</reference>
<dbReference type="EMBL" id="JBBKAR010000007">
    <property type="protein sequence ID" value="MEJ8302900.1"/>
    <property type="molecule type" value="Genomic_DNA"/>
</dbReference>
<protein>
    <submittedName>
        <fullName evidence="1">DNRLRE domain-containing protein</fullName>
    </submittedName>
</protein>
<proteinExistence type="predicted"/>
<evidence type="ECO:0000313" key="1">
    <source>
        <dbReference type="EMBL" id="MEJ8302900.1"/>
    </source>
</evidence>